<evidence type="ECO:0000256" key="1">
    <source>
        <dbReference type="ARBA" id="ARBA00006184"/>
    </source>
</evidence>
<organism evidence="7 8">
    <name type="scientific">Desulfurococcus mucosus (strain ATCC 35584 / DSM 2162 / JCM 9187 / O7/1)</name>
    <dbReference type="NCBI Taxonomy" id="765177"/>
    <lineage>
        <taxon>Archaea</taxon>
        <taxon>Thermoproteota</taxon>
        <taxon>Thermoprotei</taxon>
        <taxon>Desulfurococcales</taxon>
        <taxon>Desulfurococcaceae</taxon>
        <taxon>Desulfurococcus</taxon>
    </lineage>
</organism>
<evidence type="ECO:0000259" key="6">
    <source>
        <dbReference type="SMART" id="SM01074"/>
    </source>
</evidence>
<keyword evidence="4 5" id="KW-0067">ATP-binding</keyword>
<proteinExistence type="inferred from homology"/>
<dbReference type="Gene3D" id="1.10.10.10">
    <property type="entry name" value="Winged helix-like DNA-binding domain superfamily/Winged helix DNA-binding domain"/>
    <property type="match status" value="1"/>
</dbReference>
<dbReference type="SUPFAM" id="SSF52540">
    <property type="entry name" value="P-loop containing nucleoside triphosphate hydrolases"/>
    <property type="match status" value="1"/>
</dbReference>
<name>E8R6Z4_DESM0</name>
<dbReference type="PANTHER" id="PTHR10763">
    <property type="entry name" value="CELL DIVISION CONTROL PROTEIN 6-RELATED"/>
    <property type="match status" value="1"/>
</dbReference>
<keyword evidence="2 5" id="KW-0235">DNA replication</keyword>
<dbReference type="AlphaFoldDB" id="E8R6Z4"/>
<dbReference type="InterPro" id="IPR036388">
    <property type="entry name" value="WH-like_DNA-bd_sf"/>
</dbReference>
<sequence>MERDVRRIIEDELRRPTLFKNRESLAPEYVPDALPYRDEELRSLASYFRHLVTDPGSIAQRVLVTGGLGTGKTTLVRMFATGFTHVARERGVSLDYIHVNCYRSRTLFSIVHDAASQLGLTTPSRGFSPREIVDMILSFLEENDRYAIMVLDDFHYFASVVGRESVYFIARMHEAGDGSRRLNLVFISANTSTTGFFDPVTESYLDRHVVRLQPYSSSQLLGILRYRARLAFQDDAYDEEALEFIAEYEGVDKNGEGNARHALTTLLVAGDIAEREGARRLTVEHVRKAISRLSREIERVSDAIRYSPLHELLLLLSIVRLLRRRNVKGVEMGEVEEEYRLLCNTYGETPRRHTQLYEYVRNLRRLGIVDTTVKNVENRGRTTIISIPYGPLEELEKYLDALIWRKKDVEY</sequence>
<dbReference type="GeneID" id="10152794"/>
<dbReference type="SUPFAM" id="SSF46785">
    <property type="entry name" value="Winged helix' DNA-binding domain"/>
    <property type="match status" value="1"/>
</dbReference>
<feature type="binding site" evidence="5">
    <location>
        <position position="215"/>
    </location>
    <ligand>
        <name>ATP</name>
        <dbReference type="ChEBI" id="CHEBI:30616"/>
    </ligand>
</feature>
<reference evidence="8" key="1">
    <citation type="submission" date="2010-11" db="EMBL/GenBank/DDBJ databases">
        <title>The complete genome of Desulfurococcus mucosus DSM 2162.</title>
        <authorList>
            <consortium name="US DOE Joint Genome Institute (JGI-PGF)"/>
            <person name="Lucas S."/>
            <person name="Copeland A."/>
            <person name="Lapidus A."/>
            <person name="Bruce D."/>
            <person name="Goodwin L."/>
            <person name="Pitluck S."/>
            <person name="Kyrpides N."/>
            <person name="Mavromatis K."/>
            <person name="Pagani I."/>
            <person name="Ivanova N."/>
            <person name="Ovchinnikova G."/>
            <person name="Chertkov O."/>
            <person name="Held B."/>
            <person name="Brettin T."/>
            <person name="Detter J.C."/>
            <person name="Tapia R."/>
            <person name="Han C."/>
            <person name="Land M."/>
            <person name="Hauser L."/>
            <person name="Markowitz V."/>
            <person name="Cheng J.-F."/>
            <person name="Hugenholtz P."/>
            <person name="Woyke T."/>
            <person name="Wu D."/>
            <person name="Wirth R."/>
            <person name="Bilek Y."/>
            <person name="Hader T."/>
            <person name="Klenk H.-P."/>
            <person name="Eisen J.A."/>
        </authorList>
    </citation>
    <scope>NUCLEOTIDE SEQUENCE [LARGE SCALE GENOMIC DNA]</scope>
    <source>
        <strain evidence="8">ATCC 35584 / DSM 2162 / JCM 9187 / O7/1</strain>
    </source>
</reference>
<dbReference type="Proteomes" id="UP000001068">
    <property type="component" value="Chromosome"/>
</dbReference>
<dbReference type="GO" id="GO:0006260">
    <property type="term" value="P:DNA replication"/>
    <property type="evidence" value="ECO:0007669"/>
    <property type="project" value="UniProtKB-UniRule"/>
</dbReference>
<dbReference type="NCBIfam" id="TIGR02928">
    <property type="entry name" value="orc1/cdc6 family replication initiation protein"/>
    <property type="match status" value="1"/>
</dbReference>
<dbReference type="eggNOG" id="arCOG00467">
    <property type="taxonomic scope" value="Archaea"/>
</dbReference>
<dbReference type="EMBL" id="CP002363">
    <property type="protein sequence ID" value="ADV64427.1"/>
    <property type="molecule type" value="Genomic_DNA"/>
</dbReference>
<dbReference type="CDD" id="cd18139">
    <property type="entry name" value="HLD_clamp_RarA"/>
    <property type="match status" value="1"/>
</dbReference>
<evidence type="ECO:0000313" key="7">
    <source>
        <dbReference type="EMBL" id="ADV64427.1"/>
    </source>
</evidence>
<dbReference type="InterPro" id="IPR055237">
    <property type="entry name" value="Cdc6_lid"/>
</dbReference>
<evidence type="ECO:0000313" key="8">
    <source>
        <dbReference type="Proteomes" id="UP000001068"/>
    </source>
</evidence>
<evidence type="ECO:0000256" key="2">
    <source>
        <dbReference type="ARBA" id="ARBA00022705"/>
    </source>
</evidence>
<dbReference type="InterPro" id="IPR050311">
    <property type="entry name" value="ORC1/CDC6"/>
</dbReference>
<dbReference type="GO" id="GO:0005524">
    <property type="term" value="F:ATP binding"/>
    <property type="evidence" value="ECO:0007669"/>
    <property type="project" value="UniProtKB-UniRule"/>
</dbReference>
<dbReference type="HAMAP" id="MF_01407">
    <property type="entry name" value="ORC1_type_DNA_replic_protein"/>
    <property type="match status" value="1"/>
</dbReference>
<evidence type="ECO:0000256" key="4">
    <source>
        <dbReference type="ARBA" id="ARBA00022840"/>
    </source>
</evidence>
<accession>E8R6Z4</accession>
<dbReference type="Pfam" id="PF13401">
    <property type="entry name" value="AAA_22"/>
    <property type="match status" value="1"/>
</dbReference>
<dbReference type="InterPro" id="IPR015163">
    <property type="entry name" value="Cdc6_C"/>
</dbReference>
<dbReference type="RefSeq" id="WP_013561649.1">
    <property type="nucleotide sequence ID" value="NC_014961.1"/>
</dbReference>
<evidence type="ECO:0000256" key="3">
    <source>
        <dbReference type="ARBA" id="ARBA00022741"/>
    </source>
</evidence>
<gene>
    <name evidence="7" type="ordered locus">Desmu_0108</name>
</gene>
<dbReference type="Pfam" id="PF09079">
    <property type="entry name" value="WHD_Cdc6"/>
    <property type="match status" value="1"/>
</dbReference>
<keyword evidence="3 5" id="KW-0547">Nucleotide-binding</keyword>
<feature type="domain" description="Cdc6 C-terminal" evidence="6">
    <location>
        <begin position="315"/>
        <end position="399"/>
    </location>
</feature>
<reference evidence="7 8" key="2">
    <citation type="journal article" date="2011" name="Stand. Genomic Sci.">
        <title>Complete genome sequence of Desulfurococcus mucosus type strain (O7/1).</title>
        <authorList>
            <person name="Wirth R."/>
            <person name="Chertkov O."/>
            <person name="Held B."/>
            <person name="Lapidus A."/>
            <person name="Nolan M."/>
            <person name="Lucas S."/>
            <person name="Hammon N."/>
            <person name="Deshpande S."/>
            <person name="Cheng J.F."/>
            <person name="Tapia R."/>
            <person name="Han C."/>
            <person name="Goodwin L."/>
            <person name="Pitluck S."/>
            <person name="Liolios K."/>
            <person name="Ioanna P."/>
            <person name="Ivanova N."/>
            <person name="Mavromatis K."/>
            <person name="Mikhailova N."/>
            <person name="Pati A."/>
            <person name="Chen A."/>
            <person name="Palaniappan K."/>
            <person name="Land M."/>
            <person name="Hauser L."/>
            <person name="Chang Y.J."/>
            <person name="Jeffries C.D."/>
            <person name="Bilek Y."/>
            <person name="Hader T."/>
            <person name="Rohde M."/>
            <person name="Spring S."/>
            <person name="Sikorski J."/>
            <person name="Goker M."/>
            <person name="Woyke T."/>
            <person name="Bristow J."/>
            <person name="Eisen J.A."/>
            <person name="Markowitz V."/>
            <person name="Hugenholtz P."/>
            <person name="Kyrpides N.C."/>
            <person name="Klenk H.P."/>
        </authorList>
    </citation>
    <scope>NUCLEOTIDE SEQUENCE [LARGE SCALE GENOMIC DNA]</scope>
    <source>
        <strain evidence="8">ATCC 35584 / DSM 2162 / JCM 9187 / O7/1</strain>
    </source>
</reference>
<dbReference type="Gene3D" id="3.40.50.300">
    <property type="entry name" value="P-loop containing nucleotide triphosphate hydrolases"/>
    <property type="match status" value="1"/>
</dbReference>
<dbReference type="Pfam" id="PF22703">
    <property type="entry name" value="Cdc6_lid"/>
    <property type="match status" value="1"/>
</dbReference>
<dbReference type="InterPro" id="IPR027417">
    <property type="entry name" value="P-loop_NTPase"/>
</dbReference>
<dbReference type="GO" id="GO:0016887">
    <property type="term" value="F:ATP hydrolysis activity"/>
    <property type="evidence" value="ECO:0007669"/>
    <property type="project" value="InterPro"/>
</dbReference>
<dbReference type="InterPro" id="IPR036390">
    <property type="entry name" value="WH_DNA-bd_sf"/>
</dbReference>
<protein>
    <recommendedName>
        <fullName evidence="5">ORC1-type DNA replication protein</fullName>
    </recommendedName>
</protein>
<dbReference type="Gene3D" id="1.10.8.60">
    <property type="match status" value="1"/>
</dbReference>
<dbReference type="PANTHER" id="PTHR10763:SF31">
    <property type="entry name" value="ORC1-TYPE DNA REPLICATION PROTEIN 2"/>
    <property type="match status" value="1"/>
</dbReference>
<dbReference type="SMART" id="SM01074">
    <property type="entry name" value="Cdc6_C"/>
    <property type="match status" value="1"/>
</dbReference>
<dbReference type="InterPro" id="IPR049945">
    <property type="entry name" value="AAA_22"/>
</dbReference>
<dbReference type="HOGENOM" id="CLU_025112_3_2_2"/>
<dbReference type="OrthoDB" id="195574at2157"/>
<dbReference type="KEGG" id="dmu:Desmu_0108"/>
<keyword evidence="8" id="KW-1185">Reference proteome</keyword>
<feature type="binding site" evidence="5">
    <location>
        <position position="227"/>
    </location>
    <ligand>
        <name>ATP</name>
        <dbReference type="ChEBI" id="CHEBI:30616"/>
    </ligand>
</feature>
<comment type="function">
    <text evidence="5">Involved in regulation of DNA replication.</text>
</comment>
<dbReference type="NCBIfam" id="NF001623">
    <property type="entry name" value="PRK00411.1-1"/>
    <property type="match status" value="1"/>
</dbReference>
<feature type="binding site" evidence="5">
    <location>
        <begin position="70"/>
        <end position="74"/>
    </location>
    <ligand>
        <name>ATP</name>
        <dbReference type="ChEBI" id="CHEBI:30616"/>
    </ligand>
</feature>
<dbReference type="STRING" id="765177.Desmu_0108"/>
<evidence type="ECO:0000256" key="5">
    <source>
        <dbReference type="HAMAP-Rule" id="MF_01407"/>
    </source>
</evidence>
<dbReference type="InterPro" id="IPR014277">
    <property type="entry name" value="Orc1/Cdc6_arc"/>
</dbReference>
<comment type="similarity">
    <text evidence="1 5">Belongs to the CDC6/cdc18 family.</text>
</comment>